<reference evidence="1" key="1">
    <citation type="journal article" date="2019" name="bioRxiv">
        <title>The Genome of the Zebra Mussel, Dreissena polymorpha: A Resource for Invasive Species Research.</title>
        <authorList>
            <person name="McCartney M.A."/>
            <person name="Auch B."/>
            <person name="Kono T."/>
            <person name="Mallez S."/>
            <person name="Zhang Y."/>
            <person name="Obille A."/>
            <person name="Becker A."/>
            <person name="Abrahante J.E."/>
            <person name="Garbe J."/>
            <person name="Badalamenti J.P."/>
            <person name="Herman A."/>
            <person name="Mangelson H."/>
            <person name="Liachko I."/>
            <person name="Sullivan S."/>
            <person name="Sone E.D."/>
            <person name="Koren S."/>
            <person name="Silverstein K.A.T."/>
            <person name="Beckman K.B."/>
            <person name="Gohl D.M."/>
        </authorList>
    </citation>
    <scope>NUCLEOTIDE SEQUENCE</scope>
    <source>
        <strain evidence="1">Duluth1</strain>
        <tissue evidence="1">Whole animal</tissue>
    </source>
</reference>
<dbReference type="AlphaFoldDB" id="A0A9D4MXN4"/>
<accession>A0A9D4MXN4</accession>
<sequence>MRMWRSKNTQFSVHEDFTERVKSHRRELGKRLVDERERGNYAVMNYDKLIVNNKIFAYDENNRNWHSMWTSDADLKRGYDAS</sequence>
<dbReference type="EMBL" id="JAIWYP010000001">
    <property type="protein sequence ID" value="KAH3884406.1"/>
    <property type="molecule type" value="Genomic_DNA"/>
</dbReference>
<keyword evidence="2" id="KW-1185">Reference proteome</keyword>
<dbReference type="Proteomes" id="UP000828390">
    <property type="component" value="Unassembled WGS sequence"/>
</dbReference>
<comment type="caution">
    <text evidence="1">The sequence shown here is derived from an EMBL/GenBank/DDBJ whole genome shotgun (WGS) entry which is preliminary data.</text>
</comment>
<reference evidence="1" key="2">
    <citation type="submission" date="2020-11" db="EMBL/GenBank/DDBJ databases">
        <authorList>
            <person name="McCartney M.A."/>
            <person name="Auch B."/>
            <person name="Kono T."/>
            <person name="Mallez S."/>
            <person name="Becker A."/>
            <person name="Gohl D.M."/>
            <person name="Silverstein K.A.T."/>
            <person name="Koren S."/>
            <person name="Bechman K.B."/>
            <person name="Herman A."/>
            <person name="Abrahante J.E."/>
            <person name="Garbe J."/>
        </authorList>
    </citation>
    <scope>NUCLEOTIDE SEQUENCE</scope>
    <source>
        <strain evidence="1">Duluth1</strain>
        <tissue evidence="1">Whole animal</tissue>
    </source>
</reference>
<evidence type="ECO:0000313" key="1">
    <source>
        <dbReference type="EMBL" id="KAH3884406.1"/>
    </source>
</evidence>
<gene>
    <name evidence="1" type="ORF">DPMN_008384</name>
</gene>
<organism evidence="1 2">
    <name type="scientific">Dreissena polymorpha</name>
    <name type="common">Zebra mussel</name>
    <name type="synonym">Mytilus polymorpha</name>
    <dbReference type="NCBI Taxonomy" id="45954"/>
    <lineage>
        <taxon>Eukaryota</taxon>
        <taxon>Metazoa</taxon>
        <taxon>Spiralia</taxon>
        <taxon>Lophotrochozoa</taxon>
        <taxon>Mollusca</taxon>
        <taxon>Bivalvia</taxon>
        <taxon>Autobranchia</taxon>
        <taxon>Heteroconchia</taxon>
        <taxon>Euheterodonta</taxon>
        <taxon>Imparidentia</taxon>
        <taxon>Neoheterodontei</taxon>
        <taxon>Myida</taxon>
        <taxon>Dreissenoidea</taxon>
        <taxon>Dreissenidae</taxon>
        <taxon>Dreissena</taxon>
    </lineage>
</organism>
<protein>
    <submittedName>
        <fullName evidence="1">Uncharacterized protein</fullName>
    </submittedName>
</protein>
<proteinExistence type="predicted"/>
<name>A0A9D4MXN4_DREPO</name>
<evidence type="ECO:0000313" key="2">
    <source>
        <dbReference type="Proteomes" id="UP000828390"/>
    </source>
</evidence>